<feature type="coiled-coil region" evidence="7">
    <location>
        <begin position="992"/>
        <end position="1019"/>
    </location>
</feature>
<dbReference type="EMBL" id="SGPM01000093">
    <property type="protein sequence ID" value="THH30127.1"/>
    <property type="molecule type" value="Genomic_DNA"/>
</dbReference>
<dbReference type="PANTHER" id="PTHR10887:SF341">
    <property type="entry name" value="NFX1-TYPE ZINC FINGER-CONTAINING PROTEIN 1"/>
    <property type="match status" value="1"/>
</dbReference>
<dbReference type="Pfam" id="PF13087">
    <property type="entry name" value="AAA_12"/>
    <property type="match status" value="1"/>
</dbReference>
<dbReference type="GO" id="GO:0031380">
    <property type="term" value="C:nuclear RNA-directed RNA polymerase complex"/>
    <property type="evidence" value="ECO:0007669"/>
    <property type="project" value="TreeGrafter"/>
</dbReference>
<protein>
    <recommendedName>
        <fullName evidence="9">RZ-type domain-containing protein</fullName>
    </recommendedName>
</protein>
<dbReference type="GO" id="GO:0008270">
    <property type="term" value="F:zinc ion binding"/>
    <property type="evidence" value="ECO:0007669"/>
    <property type="project" value="UniProtKB-KW"/>
</dbReference>
<evidence type="ECO:0000256" key="7">
    <source>
        <dbReference type="SAM" id="Coils"/>
    </source>
</evidence>
<evidence type="ECO:0000256" key="4">
    <source>
        <dbReference type="ARBA" id="ARBA00022771"/>
    </source>
</evidence>
<dbReference type="SUPFAM" id="SSF52540">
    <property type="entry name" value="P-loop containing nucleoside triphosphate hydrolases"/>
    <property type="match status" value="1"/>
</dbReference>
<organism evidence="10 11">
    <name type="scientific">Antrodiella citrinella</name>
    <dbReference type="NCBI Taxonomy" id="2447956"/>
    <lineage>
        <taxon>Eukaryota</taxon>
        <taxon>Fungi</taxon>
        <taxon>Dikarya</taxon>
        <taxon>Basidiomycota</taxon>
        <taxon>Agaricomycotina</taxon>
        <taxon>Agaricomycetes</taxon>
        <taxon>Polyporales</taxon>
        <taxon>Steccherinaceae</taxon>
        <taxon>Antrodiella</taxon>
    </lineage>
</organism>
<feature type="domain" description="RZ-type" evidence="9">
    <location>
        <begin position="2051"/>
        <end position="2124"/>
    </location>
</feature>
<dbReference type="Gene3D" id="3.40.50.300">
    <property type="entry name" value="P-loop containing nucleotide triphosphate hydrolases"/>
    <property type="match status" value="3"/>
</dbReference>
<evidence type="ECO:0000256" key="5">
    <source>
        <dbReference type="ARBA" id="ARBA00022833"/>
    </source>
</evidence>
<keyword evidence="2" id="KW-0963">Cytoplasm</keyword>
<evidence type="ECO:0000256" key="1">
    <source>
        <dbReference type="ARBA" id="ARBA00004496"/>
    </source>
</evidence>
<dbReference type="GO" id="GO:0031048">
    <property type="term" value="P:regulatory ncRNA-mediated heterochromatin formation"/>
    <property type="evidence" value="ECO:0007669"/>
    <property type="project" value="TreeGrafter"/>
</dbReference>
<keyword evidence="11" id="KW-1185">Reference proteome</keyword>
<dbReference type="GO" id="GO:0004386">
    <property type="term" value="F:helicase activity"/>
    <property type="evidence" value="ECO:0007669"/>
    <property type="project" value="InterPro"/>
</dbReference>
<dbReference type="InterPro" id="IPR041679">
    <property type="entry name" value="DNA2/NAM7-like_C"/>
</dbReference>
<feature type="compositionally biased region" description="Acidic residues" evidence="8">
    <location>
        <begin position="880"/>
        <end position="889"/>
    </location>
</feature>
<comment type="subcellular location">
    <subcellularLocation>
        <location evidence="1">Cytoplasm</location>
    </subcellularLocation>
</comment>
<reference evidence="10 11" key="1">
    <citation type="submission" date="2019-02" db="EMBL/GenBank/DDBJ databases">
        <title>Genome sequencing of the rare red list fungi Antrodiella citrinella (Flaviporus citrinellus).</title>
        <authorList>
            <person name="Buettner E."/>
            <person name="Kellner H."/>
        </authorList>
    </citation>
    <scope>NUCLEOTIDE SEQUENCE [LARGE SCALE GENOMIC DNA]</scope>
    <source>
        <strain evidence="10 11">DSM 108506</strain>
    </source>
</reference>
<dbReference type="InterPro" id="IPR041677">
    <property type="entry name" value="DNA2/NAM7_AAA_11"/>
</dbReference>
<evidence type="ECO:0000313" key="10">
    <source>
        <dbReference type="EMBL" id="THH30127.1"/>
    </source>
</evidence>
<proteinExistence type="predicted"/>
<evidence type="ECO:0000313" key="11">
    <source>
        <dbReference type="Proteomes" id="UP000308730"/>
    </source>
</evidence>
<dbReference type="OrthoDB" id="2423195at2759"/>
<gene>
    <name evidence="10" type="ORF">EUX98_g4067</name>
</gene>
<dbReference type="GO" id="GO:0002376">
    <property type="term" value="P:immune system process"/>
    <property type="evidence" value="ECO:0007669"/>
    <property type="project" value="UniProtKB-KW"/>
</dbReference>
<feature type="compositionally biased region" description="Acidic residues" evidence="8">
    <location>
        <begin position="862"/>
        <end position="871"/>
    </location>
</feature>
<dbReference type="CDD" id="cd18808">
    <property type="entry name" value="SF1_C_Upf1"/>
    <property type="match status" value="1"/>
</dbReference>
<feature type="region of interest" description="Disordered" evidence="8">
    <location>
        <begin position="857"/>
        <end position="922"/>
    </location>
</feature>
<keyword evidence="5" id="KW-0862">Zinc</keyword>
<dbReference type="Pfam" id="PF20173">
    <property type="entry name" value="ZnF_RZ-type"/>
    <property type="match status" value="1"/>
</dbReference>
<evidence type="ECO:0000256" key="8">
    <source>
        <dbReference type="SAM" id="MobiDB-lite"/>
    </source>
</evidence>
<dbReference type="InterPro" id="IPR027417">
    <property type="entry name" value="P-loop_NTPase"/>
</dbReference>
<dbReference type="InterPro" id="IPR045055">
    <property type="entry name" value="DNA2/NAM7-like"/>
</dbReference>
<accession>A0A4S4MX09</accession>
<dbReference type="InterPro" id="IPR047187">
    <property type="entry name" value="SF1_C_Upf1"/>
</dbReference>
<keyword evidence="6" id="KW-0391">Immunity</keyword>
<evidence type="ECO:0000256" key="3">
    <source>
        <dbReference type="ARBA" id="ARBA00022723"/>
    </source>
</evidence>
<dbReference type="Proteomes" id="UP000308730">
    <property type="component" value="Unassembled WGS sequence"/>
</dbReference>
<dbReference type="InterPro" id="IPR046439">
    <property type="entry name" value="ZF_RZ_dom"/>
</dbReference>
<evidence type="ECO:0000256" key="2">
    <source>
        <dbReference type="ARBA" id="ARBA00022490"/>
    </source>
</evidence>
<sequence length="2138" mass="239515">MTPSIPAGLAPFLTESGLARMNEMSADVLFTNSTKAKTPAEVHNFLKRFLYDSYQFRTSLDVYAFLLLLVDANTNNATWSAEDGQLLLTAIAKDNGFKRICDILGWREVSATAGNSKDILSFQRAYIPLLQYLASDFVTKSVLSHLSKDLNGPRAILGGVQVFGALAGVLLQVVTRIKNVTVTQALLRPLVLDVERWVHAWIKGLNTVPPSFDDPLSAQAPDKRIHLTDHIQTKIDQLVSIVNREHSKLERMSGPSRTPKAKSIDGILAALHTTYVGPGNTRTEGPRHDNDHVDINDIRIAPTHEELTCRTPPFLPANRHGAPHPQEQGSVELLQDVQFRLLREELTYVQFSAYLVVLINLILCISASLRTSIQAVLDDLSSPRGKTQLAEVLKKQGGKYRGQAQEETLLFNIYTGVQFNTIAPDYRGLSVSVSLDAPPGRARSNQTRSRTAFWEGASGKRLLSGGLVALIWQRGNTVDVHLGVISSSLRDLVDSSKHDSDRISIRINFFDPSIELRILQELHRPPSEHGGLKLLVEATVMFESIRPFLEALRVEPTTLPFAKYLVHQSNAALTSLHVDPPRYARLPGFRFELSSLFPDGSVDMLKLSVTDPASIENARRQLRSGSCLDPSQADAIVDALTRELALIQGPPGTGKSYTGVQLIRVLLANHAGPILMIAFTNHALDHMLMSVLEANITEKIVRLGSRSADETISQFSLENMEKVAGRSRLERAFASLYYDLKNAEKAVDAFMKDYLKAEVESGSILEYVEIFYPIQHYYFFAPPQWVSILHQTADSGEESQWQQVGRGGRTEDFDGSIYAYWRSGGDLEFIQAAHASQTSQASALDPAQTRTDTNSFAALANDDPDPNDEGDPLGAPSEPGSEDEDEDDRPEERWRRQQVQVEQEDEAPAHVPDPIRPPPDDDHVLNALHVSDLQDLSMFFEHFGSSNQIPPLPALDRPLEVLLDEEDIWSLSFIERKRLHEYWTRETRQHHQEAHDEEFERLRERHKNALKNFTEAKSASRSQLLRDVDIIGCTTNGAAKLTELLKAIGPRVMLVEEAGQVLEAHVLGSLVPSVQHMILVGDPLQLRPTIENYSLSMDHPIGGQLYKFDMSLMERLSSSGLTMSQINVQRRMRPQISNLIRTYLYPNLEDHELVKQHPDVRGMGKSVFFVTHNHKENAGEDDSVSKFNQYEVNMVVDLVMYLLRQGPYSAEGDIVVLCAYLGQLARMRDALADKVAVIIDERDQVQLADQEGERDEEDPLQELHATVDHIKVSKRVRLRTIDNYQGEEAKIVILTLVRNSGGSDDDNVAGRSTKGRVNVGFLKSENRTNVALSRAREGLYIFGNHYDLSSRSKMWRSIIEQLEKDHCVGEELPVVCAQHKDRVQYISKPGQLPQIAPDGGCLRQCNKRLKCGHACPYKCHSDDPKHISVTCEQACTKLCPRGHPCKKACAEDCGACMTRIPSIELPCGHVRDVLCYQLDDLSNVSCDIIVRKPLAHCEHEADLQCSTDPASFKCTKVCGGVMAYWTAAYGGKITRFIRARGGSIVNIFVGRLAPWTMNVLRNARTPAAKYALIPRALTTAQPRVHLAKKLARVCGEDCDIQICPVCEPLDDVVVDMILSRTLADVDPDMGTVDDMLITIPNCRHVFTIETLDGICDMPSFYEQSPEGTWLRLKAPPADFMKPPTCPTCRAAITCPRYGRIFKRADLDILERNITSSMSQSLEKVADKVHQASSQPLKERLKPAATQLKANLTKSESFGDTKDRRKKQKRILKETRINPLPYSHIDAMGPLHGLARAEVKAWRDVVQILFNAYREAVTVASTRSSHIHAWEASFSYLFNKEMESAAQDPARAPRNPQQHAMRMARMNVGQPQPRADSRFRVEAFWMTINIRLILVDLAKAWADELSSVQDGPVRCNRQLWDDYVSFLIQTCEQDVQITLDITQKADSHRQTVRTNLLLLRIKLEEFRFNVDMMRQSSETFTMQMRSDLADRAHTLRQDTRTHVHAVLRGHVARNRDDVGWLRDNFSVPSQVILDEWENLETSLRRDTFYAPVSLQEMTDIVKALNFSHRGHFYKCPNGHTFVITECGGAMETARCPECGEAIGGSDHSLNSTNTRDTQMEGLAAAQGALQSPWDWGQGA</sequence>
<name>A0A4S4MX09_9APHY</name>
<keyword evidence="3" id="KW-0479">Metal-binding</keyword>
<dbReference type="GO" id="GO:0005737">
    <property type="term" value="C:cytoplasm"/>
    <property type="evidence" value="ECO:0007669"/>
    <property type="project" value="UniProtKB-SubCell"/>
</dbReference>
<comment type="caution">
    <text evidence="10">The sequence shown here is derived from an EMBL/GenBank/DDBJ whole genome shotgun (WGS) entry which is preliminary data.</text>
</comment>
<dbReference type="Pfam" id="PF13086">
    <property type="entry name" value="AAA_11"/>
    <property type="match status" value="1"/>
</dbReference>
<keyword evidence="4" id="KW-0863">Zinc-finger</keyword>
<evidence type="ECO:0000256" key="6">
    <source>
        <dbReference type="ARBA" id="ARBA00022859"/>
    </source>
</evidence>
<dbReference type="CDD" id="cd06008">
    <property type="entry name" value="NF-X1-zinc-finger"/>
    <property type="match status" value="1"/>
</dbReference>
<evidence type="ECO:0000259" key="9">
    <source>
        <dbReference type="PROSITE" id="PS51981"/>
    </source>
</evidence>
<dbReference type="PANTHER" id="PTHR10887">
    <property type="entry name" value="DNA2/NAM7 HELICASE FAMILY"/>
    <property type="match status" value="1"/>
</dbReference>
<dbReference type="PROSITE" id="PS51981">
    <property type="entry name" value="ZF_RZ"/>
    <property type="match status" value="1"/>
</dbReference>
<keyword evidence="7" id="KW-0175">Coiled coil</keyword>